<sequence>MQSSPYDFGNIPGKRNWQPWNLNSLRIDNLPSPIYIKSLREPVDEDEYPIDPRELVEILQNPESASASFSNQQDPSRFTQTIAENWSKMNQIIAETGGQSLFSSNHQGPSRFTQTNTENWSTINQSYAEIGQPNFKGAAEDRPSSYSSPDVVVELVKKINSEQPIRNDSSSYRINEGFPITQTISLGNRRKTKSPIDNRIHQDLNRVDSTANMDVKKYTRSLIFPLIRRTTINEKRANKTLPKEEMKFLLPSLSFSGARIVRKLTTVPLIDHNMRIQNALRRAGPTAVKEGRFSQLKETRSRQTITLDQAYRQKPFNPPISSTFFNNSRKRAHSNSPETSSAKRKRWNSGEHLEDDDQPSSDFQSWKNEAYRNFVENNSGYNTELIPKWIIRRNSIAFEKNEFNKAYLRMNRALLKQIGEISNKVHAKIQGAGTGLNRVASEFFEPLLREIGLLDRKELDKYQRNRAEIRKNLREKDKSKKKSSKLRIRDWMDRLLDKIDLIEVRKLRKMSPQEIEKEIEERAGISGWEQLMWPIIYTCLSQEFPILDPLTEHIPAEKIPLHKSL</sequence>
<evidence type="ECO:0000313" key="2">
    <source>
        <dbReference type="Proteomes" id="UP000887540"/>
    </source>
</evidence>
<feature type="compositionally biased region" description="Basic and acidic residues" evidence="1">
    <location>
        <begin position="289"/>
        <end position="301"/>
    </location>
</feature>
<name>A0A914EE67_9BILA</name>
<reference evidence="3" key="1">
    <citation type="submission" date="2022-11" db="UniProtKB">
        <authorList>
            <consortium name="WormBaseParasite"/>
        </authorList>
    </citation>
    <scope>IDENTIFICATION</scope>
</reference>
<feature type="region of interest" description="Disordered" evidence="1">
    <location>
        <begin position="283"/>
        <end position="363"/>
    </location>
</feature>
<keyword evidence="2" id="KW-1185">Reference proteome</keyword>
<accession>A0A914EE67</accession>
<organism evidence="2 3">
    <name type="scientific">Acrobeloides nanus</name>
    <dbReference type="NCBI Taxonomy" id="290746"/>
    <lineage>
        <taxon>Eukaryota</taxon>
        <taxon>Metazoa</taxon>
        <taxon>Ecdysozoa</taxon>
        <taxon>Nematoda</taxon>
        <taxon>Chromadorea</taxon>
        <taxon>Rhabditida</taxon>
        <taxon>Tylenchina</taxon>
        <taxon>Cephalobomorpha</taxon>
        <taxon>Cephaloboidea</taxon>
        <taxon>Cephalobidae</taxon>
        <taxon>Acrobeloides</taxon>
    </lineage>
</organism>
<proteinExistence type="predicted"/>
<evidence type="ECO:0000313" key="3">
    <source>
        <dbReference type="WBParaSite" id="ACRNAN_scaffold720.g28193.t1"/>
    </source>
</evidence>
<dbReference type="AlphaFoldDB" id="A0A914EE67"/>
<dbReference type="Proteomes" id="UP000887540">
    <property type="component" value="Unplaced"/>
</dbReference>
<evidence type="ECO:0000256" key="1">
    <source>
        <dbReference type="SAM" id="MobiDB-lite"/>
    </source>
</evidence>
<protein>
    <submittedName>
        <fullName evidence="3">Uncharacterized protein</fullName>
    </submittedName>
</protein>
<dbReference type="WBParaSite" id="ACRNAN_scaffold720.g28193.t1">
    <property type="protein sequence ID" value="ACRNAN_scaffold720.g28193.t1"/>
    <property type="gene ID" value="ACRNAN_scaffold720.g28193"/>
</dbReference>